<evidence type="ECO:0000256" key="2">
    <source>
        <dbReference type="ARBA" id="ARBA00013064"/>
    </source>
</evidence>
<keyword evidence="3" id="KW-0378">Hydrolase</keyword>
<dbReference type="Gene3D" id="3.20.20.140">
    <property type="entry name" value="Metal-dependent hydrolases"/>
    <property type="match status" value="1"/>
</dbReference>
<dbReference type="PANTHER" id="PTHR39181">
    <property type="entry name" value="TYROSINE-PROTEIN PHOSPHATASE YWQE"/>
    <property type="match status" value="1"/>
</dbReference>
<comment type="catalytic activity">
    <reaction evidence="4">
        <text>O-phospho-L-tyrosyl-[protein] + H2O = L-tyrosyl-[protein] + phosphate</text>
        <dbReference type="Rhea" id="RHEA:10684"/>
        <dbReference type="Rhea" id="RHEA-COMP:10136"/>
        <dbReference type="Rhea" id="RHEA-COMP:20101"/>
        <dbReference type="ChEBI" id="CHEBI:15377"/>
        <dbReference type="ChEBI" id="CHEBI:43474"/>
        <dbReference type="ChEBI" id="CHEBI:46858"/>
        <dbReference type="ChEBI" id="CHEBI:61978"/>
        <dbReference type="EC" id="3.1.3.48"/>
    </reaction>
</comment>
<evidence type="ECO:0000313" key="6">
    <source>
        <dbReference type="Proteomes" id="UP000767947"/>
    </source>
</evidence>
<reference evidence="5 6" key="1">
    <citation type="submission" date="2020-02" db="EMBL/GenBank/DDBJ databases">
        <title>Flavobacterium sp. genome.</title>
        <authorList>
            <person name="Jung H.S."/>
            <person name="Baek J.H."/>
            <person name="Jeon C.O."/>
        </authorList>
    </citation>
    <scope>NUCLEOTIDE SEQUENCE [LARGE SCALE GENOMIC DNA]</scope>
    <source>
        <strain evidence="5 6">SE-s27</strain>
    </source>
</reference>
<dbReference type="RefSeq" id="WP_169523925.1">
    <property type="nucleotide sequence ID" value="NZ_JAAMPT010000206.1"/>
</dbReference>
<keyword evidence="6" id="KW-1185">Reference proteome</keyword>
<dbReference type="InterPro" id="IPR016195">
    <property type="entry name" value="Pol/histidinol_Pase-like"/>
</dbReference>
<evidence type="ECO:0000256" key="3">
    <source>
        <dbReference type="ARBA" id="ARBA00022801"/>
    </source>
</evidence>
<sequence length="245" mass="28243">MLSLFKQKPVLKELIPNQFVDIHSHVLPGIDDGAKTIDDTISLLSQMKEMGFETVITTPHIITNIWNNTETSIRDKHIETSNLVSETIVATNFKAAAEYMIDSFFLKRLASEKLLTIKDNYILIEMSYLSPPIQLYDILFEIQLAGYQPILAHPERYLFYHNDFKEYEKIKNSGCLFQLNLLATVGYYGEKTALISDKLLQNDFYDFVGSDIHHQNHVKAFSRKVNVKNVTQLESVIQKNLFFSE</sequence>
<evidence type="ECO:0000256" key="4">
    <source>
        <dbReference type="ARBA" id="ARBA00051722"/>
    </source>
</evidence>
<dbReference type="InterPro" id="IPR016667">
    <property type="entry name" value="Caps_polysacc_synth_CpsB/CapC"/>
</dbReference>
<dbReference type="PIRSF" id="PIRSF016557">
    <property type="entry name" value="Caps_synth_CpsB"/>
    <property type="match status" value="1"/>
</dbReference>
<comment type="caution">
    <text evidence="5">The sequence shown here is derived from an EMBL/GenBank/DDBJ whole genome shotgun (WGS) entry which is preliminary data.</text>
</comment>
<protein>
    <recommendedName>
        <fullName evidence="2">protein-tyrosine-phosphatase</fullName>
        <ecNumber evidence="2">3.1.3.48</ecNumber>
    </recommendedName>
</protein>
<comment type="similarity">
    <text evidence="1">Belongs to the metallo-dependent hydrolases superfamily. CpsB/CapC family.</text>
</comment>
<proteinExistence type="inferred from homology"/>
<accession>A0ABX1QSS1</accession>
<dbReference type="SUPFAM" id="SSF89550">
    <property type="entry name" value="PHP domain-like"/>
    <property type="match status" value="1"/>
</dbReference>
<organism evidence="5 6">
    <name type="scientific">Flavobacterium solisilvae</name>
    <dbReference type="NCBI Taxonomy" id="1852019"/>
    <lineage>
        <taxon>Bacteria</taxon>
        <taxon>Pseudomonadati</taxon>
        <taxon>Bacteroidota</taxon>
        <taxon>Flavobacteriia</taxon>
        <taxon>Flavobacteriales</taxon>
        <taxon>Flavobacteriaceae</taxon>
        <taxon>Flavobacterium</taxon>
    </lineage>
</organism>
<dbReference type="PANTHER" id="PTHR39181:SF1">
    <property type="entry name" value="TYROSINE-PROTEIN PHOSPHATASE YWQE"/>
    <property type="match status" value="1"/>
</dbReference>
<evidence type="ECO:0000313" key="5">
    <source>
        <dbReference type="EMBL" id="NMH25337.1"/>
    </source>
</evidence>
<gene>
    <name evidence="5" type="ORF">G6042_08655</name>
</gene>
<dbReference type="EC" id="3.1.3.48" evidence="2"/>
<evidence type="ECO:0000256" key="1">
    <source>
        <dbReference type="ARBA" id="ARBA00005750"/>
    </source>
</evidence>
<dbReference type="Pfam" id="PF19567">
    <property type="entry name" value="CpsB_CapC"/>
    <property type="match status" value="1"/>
</dbReference>
<dbReference type="EMBL" id="JAAMPT010000206">
    <property type="protein sequence ID" value="NMH25337.1"/>
    <property type="molecule type" value="Genomic_DNA"/>
</dbReference>
<dbReference type="Proteomes" id="UP000767947">
    <property type="component" value="Unassembled WGS sequence"/>
</dbReference>
<name>A0ABX1QSS1_9FLAO</name>